<dbReference type="PIRSF" id="PIRSF016789">
    <property type="entry name" value="DUF454"/>
    <property type="match status" value="1"/>
</dbReference>
<keyword evidence="3" id="KW-1185">Reference proteome</keyword>
<keyword evidence="1" id="KW-0472">Membrane</keyword>
<accession>A0A1L8CNL0</accession>
<keyword evidence="1" id="KW-0812">Transmembrane</keyword>
<dbReference type="Pfam" id="PF04304">
    <property type="entry name" value="DUF454"/>
    <property type="match status" value="1"/>
</dbReference>
<evidence type="ECO:0000313" key="3">
    <source>
        <dbReference type="Proteomes" id="UP000231632"/>
    </source>
</evidence>
<name>A0A1L8CNL0_9PROT</name>
<dbReference type="InterPro" id="IPR007401">
    <property type="entry name" value="DUF454"/>
</dbReference>
<sequence length="129" mass="14453">MIRTMALYKAMGFLFLGLGFIGVFLPLLPTTPFILLAAGCFAKSSESWHRWLLNNRTFGPMIKNWQENECISCNSRRVALLSVILFGGYSAAFALANPYLVAFGTALILFTIIYLLRMNVCEQKSQDSD</sequence>
<keyword evidence="1" id="KW-1133">Transmembrane helix</keyword>
<evidence type="ECO:0000313" key="2">
    <source>
        <dbReference type="EMBL" id="GAV20419.1"/>
    </source>
</evidence>
<proteinExistence type="predicted"/>
<dbReference type="EMBL" id="BDFD01000010">
    <property type="protein sequence ID" value="GAV20419.1"/>
    <property type="molecule type" value="Genomic_DNA"/>
</dbReference>
<gene>
    <name evidence="2" type="ORF">MMIC_P1384</name>
</gene>
<dbReference type="AlphaFoldDB" id="A0A1L8CNL0"/>
<dbReference type="Proteomes" id="UP000231632">
    <property type="component" value="Unassembled WGS sequence"/>
</dbReference>
<organism evidence="2 3">
    <name type="scientific">Mariprofundus micogutta</name>
    <dbReference type="NCBI Taxonomy" id="1921010"/>
    <lineage>
        <taxon>Bacteria</taxon>
        <taxon>Pseudomonadati</taxon>
        <taxon>Pseudomonadota</taxon>
        <taxon>Candidatius Mariprofundia</taxon>
        <taxon>Mariprofundales</taxon>
        <taxon>Mariprofundaceae</taxon>
        <taxon>Mariprofundus</taxon>
    </lineage>
</organism>
<dbReference type="GO" id="GO:0005886">
    <property type="term" value="C:plasma membrane"/>
    <property type="evidence" value="ECO:0007669"/>
    <property type="project" value="TreeGrafter"/>
</dbReference>
<reference evidence="2 3" key="1">
    <citation type="journal article" date="2017" name="Arch. Microbiol.">
        <title>Mariprofundus micogutta sp. nov., a novel iron-oxidizing zetaproteobacterium isolated from a deep-sea hydrothermal field at the Bayonnaise knoll of the Izu-Ogasawara arc, and a description of Mariprofundales ord. nov. and Zetaproteobacteria classis nov.</title>
        <authorList>
            <person name="Makita H."/>
            <person name="Tanaka E."/>
            <person name="Mitsunobu S."/>
            <person name="Miyazaki M."/>
            <person name="Nunoura T."/>
            <person name="Uematsu K."/>
            <person name="Takaki Y."/>
            <person name="Nishi S."/>
            <person name="Shimamura S."/>
            <person name="Takai K."/>
        </authorList>
    </citation>
    <scope>NUCLEOTIDE SEQUENCE [LARGE SCALE GENOMIC DNA]</scope>
    <source>
        <strain evidence="2 3">ET2</strain>
    </source>
</reference>
<feature type="transmembrane region" description="Helical" evidence="1">
    <location>
        <begin position="99"/>
        <end position="116"/>
    </location>
</feature>
<dbReference type="PANTHER" id="PTHR35813">
    <property type="entry name" value="INNER MEMBRANE PROTEIN YBAN"/>
    <property type="match status" value="1"/>
</dbReference>
<protein>
    <submittedName>
        <fullName evidence="2">Inner membrane protein YbaN</fullName>
    </submittedName>
</protein>
<dbReference type="PANTHER" id="PTHR35813:SF1">
    <property type="entry name" value="INNER MEMBRANE PROTEIN YBAN"/>
    <property type="match status" value="1"/>
</dbReference>
<dbReference type="STRING" id="1921010.MMIC_P1384"/>
<comment type="caution">
    <text evidence="2">The sequence shown here is derived from an EMBL/GenBank/DDBJ whole genome shotgun (WGS) entry which is preliminary data.</text>
</comment>
<evidence type="ECO:0000256" key="1">
    <source>
        <dbReference type="SAM" id="Phobius"/>
    </source>
</evidence>